<dbReference type="AlphaFoldDB" id="A0A498BWQ1"/>
<dbReference type="Proteomes" id="UP000273158">
    <property type="component" value="Unassembled WGS sequence"/>
</dbReference>
<evidence type="ECO:0000259" key="1">
    <source>
        <dbReference type="Pfam" id="PF11806"/>
    </source>
</evidence>
<dbReference type="EMBL" id="RCDB01000003">
    <property type="protein sequence ID" value="RLK47895.1"/>
    <property type="molecule type" value="Genomic_DNA"/>
</dbReference>
<protein>
    <submittedName>
        <fullName evidence="2">Enterochelin esterase family protein</fullName>
    </submittedName>
</protein>
<dbReference type="InterPro" id="IPR013783">
    <property type="entry name" value="Ig-like_fold"/>
</dbReference>
<organism evidence="2 3">
    <name type="scientific">Microbacterium telephonicum</name>
    <dbReference type="NCBI Taxonomy" id="1714841"/>
    <lineage>
        <taxon>Bacteria</taxon>
        <taxon>Bacillati</taxon>
        <taxon>Actinomycetota</taxon>
        <taxon>Actinomycetes</taxon>
        <taxon>Micrococcales</taxon>
        <taxon>Microbacteriaceae</taxon>
        <taxon>Microbacterium</taxon>
    </lineage>
</organism>
<feature type="domain" description="Enterochelin esterase N-terminal" evidence="1">
    <location>
        <begin position="27"/>
        <end position="133"/>
    </location>
</feature>
<dbReference type="GO" id="GO:0005737">
    <property type="term" value="C:cytoplasm"/>
    <property type="evidence" value="ECO:0007669"/>
    <property type="project" value="InterPro"/>
</dbReference>
<dbReference type="OrthoDB" id="9775130at2"/>
<dbReference type="Gene3D" id="3.40.50.1820">
    <property type="entry name" value="alpha/beta hydrolase"/>
    <property type="match status" value="1"/>
</dbReference>
<dbReference type="Pfam" id="PF11806">
    <property type="entry name" value="Enterochelin_N"/>
    <property type="match status" value="1"/>
</dbReference>
<comment type="caution">
    <text evidence="2">The sequence shown here is derived from an EMBL/GenBank/DDBJ whole genome shotgun (WGS) entry which is preliminary data.</text>
</comment>
<evidence type="ECO:0000313" key="3">
    <source>
        <dbReference type="Proteomes" id="UP000273158"/>
    </source>
</evidence>
<accession>A0A498BWQ1</accession>
<dbReference type="InterPro" id="IPR021764">
    <property type="entry name" value="Enterochelin_esterase_N"/>
</dbReference>
<dbReference type="GO" id="GO:0006826">
    <property type="term" value="P:iron ion transport"/>
    <property type="evidence" value="ECO:0007669"/>
    <property type="project" value="InterPro"/>
</dbReference>
<evidence type="ECO:0000313" key="2">
    <source>
        <dbReference type="EMBL" id="RLK47895.1"/>
    </source>
</evidence>
<dbReference type="GO" id="GO:0005506">
    <property type="term" value="F:iron ion binding"/>
    <property type="evidence" value="ECO:0007669"/>
    <property type="project" value="InterPro"/>
</dbReference>
<dbReference type="SUPFAM" id="SSF53474">
    <property type="entry name" value="alpha/beta-Hydrolases"/>
    <property type="match status" value="1"/>
</dbReference>
<dbReference type="GO" id="GO:0008849">
    <property type="term" value="F:enterochelin esterase activity"/>
    <property type="evidence" value="ECO:0007669"/>
    <property type="project" value="InterPro"/>
</dbReference>
<name>A0A498BWQ1_9MICO</name>
<reference evidence="2 3" key="1">
    <citation type="journal article" date="2015" name="Stand. Genomic Sci.">
        <title>Genomic Encyclopedia of Bacterial and Archaeal Type Strains, Phase III: the genomes of soil and plant-associated and newly described type strains.</title>
        <authorList>
            <person name="Whitman W.B."/>
            <person name="Woyke T."/>
            <person name="Klenk H.P."/>
            <person name="Zhou Y."/>
            <person name="Lilburn T.G."/>
            <person name="Beck B.J."/>
            <person name="De Vos P."/>
            <person name="Vandamme P."/>
            <person name="Eisen J.A."/>
            <person name="Garrity G."/>
            <person name="Hugenholtz P."/>
            <person name="Kyrpides N.C."/>
        </authorList>
    </citation>
    <scope>NUCLEOTIDE SEQUENCE [LARGE SCALE GENOMIC DNA]</scope>
    <source>
        <strain evidence="2 3">S2T63</strain>
    </source>
</reference>
<dbReference type="GO" id="GO:0005975">
    <property type="term" value="P:carbohydrate metabolic process"/>
    <property type="evidence" value="ECO:0007669"/>
    <property type="project" value="UniProtKB-ARBA"/>
</dbReference>
<dbReference type="Gene3D" id="2.60.40.10">
    <property type="entry name" value="Immunoglobulins"/>
    <property type="match status" value="1"/>
</dbReference>
<dbReference type="InterPro" id="IPR029058">
    <property type="entry name" value="AB_hydrolase_fold"/>
</dbReference>
<keyword evidence="3" id="KW-1185">Reference proteome</keyword>
<dbReference type="RefSeq" id="WP_121060338.1">
    <property type="nucleotide sequence ID" value="NZ_RCDB01000003.1"/>
</dbReference>
<proteinExistence type="predicted"/>
<sequence>MPAPSAPRFGDTIPMPDGVPLRAVTFRRPTAPTPGAETMLQLIGVTDPGAIDAMLLRPDGVDGASLTLHLPDDLVAGYGFVTAEHIPRDAADDFFAWIAVLQSARPDPAVAERIPDQLGGTASVLRMPGSRRHPAELPDAASLRRYVRTPIDLGADGVATVLVPDSAPGAGAVRVLVLFDAENWAQLPLADDLSRHPLGDTAVLLMPSGDPYRRFATLPDRAAVADWTRRALAGAQDAGAFGETPVAAITAAGQSYGALAAVGLVLDGIAGAAIAQSGSFEQRADTTAGEEGDRPGDLIEALATTPLPQARFVVQHGSLEPVASCVAPLFAAAARDAGAAVLEREYRGGHDYAWWRTGLLDGLDALEELRGLPPVSHASA</sequence>
<gene>
    <name evidence="2" type="ORF">C7474_2494</name>
</gene>